<name>A0A225WHU6_9STRA</name>
<feature type="coiled-coil region" evidence="1">
    <location>
        <begin position="14"/>
        <end position="48"/>
    </location>
</feature>
<dbReference type="EMBL" id="NBNE01000907">
    <property type="protein sequence ID" value="OWZ16587.1"/>
    <property type="molecule type" value="Genomic_DNA"/>
</dbReference>
<evidence type="ECO:0000313" key="2">
    <source>
        <dbReference type="EMBL" id="OWZ16587.1"/>
    </source>
</evidence>
<organism evidence="2 3">
    <name type="scientific">Phytophthora megakarya</name>
    <dbReference type="NCBI Taxonomy" id="4795"/>
    <lineage>
        <taxon>Eukaryota</taxon>
        <taxon>Sar</taxon>
        <taxon>Stramenopiles</taxon>
        <taxon>Oomycota</taxon>
        <taxon>Peronosporomycetes</taxon>
        <taxon>Peronosporales</taxon>
        <taxon>Peronosporaceae</taxon>
        <taxon>Phytophthora</taxon>
    </lineage>
</organism>
<dbReference type="AlphaFoldDB" id="A0A225WHU6"/>
<reference evidence="3" key="1">
    <citation type="submission" date="2017-03" db="EMBL/GenBank/DDBJ databases">
        <title>Phytopthora megakarya and P. palmivora, two closely related causual agents of cacao black pod achieved similar genome size and gene model numbers by different mechanisms.</title>
        <authorList>
            <person name="Ali S."/>
            <person name="Shao J."/>
            <person name="Larry D.J."/>
            <person name="Kronmiller B."/>
            <person name="Shen D."/>
            <person name="Strem M.D."/>
            <person name="Melnick R.L."/>
            <person name="Guiltinan M.J."/>
            <person name="Tyler B.M."/>
            <person name="Meinhardt L.W."/>
            <person name="Bailey B.A."/>
        </authorList>
    </citation>
    <scope>NUCLEOTIDE SEQUENCE [LARGE SCALE GENOMIC DNA]</scope>
    <source>
        <strain evidence="3">zdho120</strain>
    </source>
</reference>
<keyword evidence="3" id="KW-1185">Reference proteome</keyword>
<evidence type="ECO:0000313" key="3">
    <source>
        <dbReference type="Proteomes" id="UP000198211"/>
    </source>
</evidence>
<evidence type="ECO:0000256" key="1">
    <source>
        <dbReference type="SAM" id="Coils"/>
    </source>
</evidence>
<dbReference type="Proteomes" id="UP000198211">
    <property type="component" value="Unassembled WGS sequence"/>
</dbReference>
<accession>A0A225WHU6</accession>
<gene>
    <name evidence="2" type="ORF">PHMEG_0009611</name>
</gene>
<comment type="caution">
    <text evidence="2">The sequence shown here is derived from an EMBL/GenBank/DDBJ whole genome shotgun (WGS) entry which is preliminary data.</text>
</comment>
<keyword evidence="1" id="KW-0175">Coiled coil</keyword>
<protein>
    <submittedName>
        <fullName evidence="2">Uncharacterized protein</fullName>
    </submittedName>
</protein>
<sequence>MLVKSRETVLNAQISEINAVIKGHQAMYDRLENQLRLAHRGKEMLTKEVNQARSEYLVGVQVFNKSYDKLHQLLSLTHSSKMTLTLKLRERNSDRVRQVKRLEKAKSALVSALKHEDMDPEAVILMVEGEFLFSS</sequence>
<proteinExistence type="predicted"/>